<keyword evidence="1" id="KW-0812">Transmembrane</keyword>
<feature type="transmembrane region" description="Helical" evidence="1">
    <location>
        <begin position="92"/>
        <end position="107"/>
    </location>
</feature>
<feature type="transmembrane region" description="Helical" evidence="1">
    <location>
        <begin position="174"/>
        <end position="195"/>
    </location>
</feature>
<evidence type="ECO:0008006" key="4">
    <source>
        <dbReference type="Google" id="ProtNLM"/>
    </source>
</evidence>
<accession>A0A6S6SGR4</accession>
<feature type="transmembrane region" description="Helical" evidence="1">
    <location>
        <begin position="67"/>
        <end position="86"/>
    </location>
</feature>
<feature type="transmembrane region" description="Helical" evidence="1">
    <location>
        <begin position="32"/>
        <end position="55"/>
    </location>
</feature>
<keyword evidence="2" id="KW-0732">Signal</keyword>
<feature type="transmembrane region" description="Helical" evidence="1">
    <location>
        <begin position="112"/>
        <end position="129"/>
    </location>
</feature>
<keyword evidence="1" id="KW-0472">Membrane</keyword>
<evidence type="ECO:0000256" key="1">
    <source>
        <dbReference type="SAM" id="Phobius"/>
    </source>
</evidence>
<name>A0A6S6SGR4_9BACT</name>
<evidence type="ECO:0000313" key="3">
    <source>
        <dbReference type="EMBL" id="CAA6805348.1"/>
    </source>
</evidence>
<sequence length="199" mass="21230">MNINSFATIFLLALVSTQPALAHSPIQGIGDFYNGLLHPILVPAHLLLLVAIGFFGGQQGLDRVKPVLGMFTLATVAGLIIAWFSISIEFEIFILILSAVIGLLIVIKPKVSLFWCGLIALLAGFLLGIDSAQEALSGKDKLVTLFGTSIGINLLALYSIGFADYFNKKAWQQIGIRIIGSWVSASALLVLALSFSSQA</sequence>
<reference evidence="3" key="1">
    <citation type="submission" date="2020-01" db="EMBL/GenBank/DDBJ databases">
        <authorList>
            <person name="Meier V. D."/>
            <person name="Meier V D."/>
        </authorList>
    </citation>
    <scope>NUCLEOTIDE SEQUENCE</scope>
    <source>
        <strain evidence="3">HLG_WM_MAG_01</strain>
    </source>
</reference>
<gene>
    <name evidence="3" type="ORF">HELGO_WM2991</name>
</gene>
<dbReference type="EMBL" id="CACVAS010000036">
    <property type="protein sequence ID" value="CAA6805348.1"/>
    <property type="molecule type" value="Genomic_DNA"/>
</dbReference>
<feature type="chain" id="PRO_5028131118" description="HupE-UreJ family metal transporter" evidence="2">
    <location>
        <begin position="23"/>
        <end position="199"/>
    </location>
</feature>
<dbReference type="AlphaFoldDB" id="A0A6S6SGR4"/>
<evidence type="ECO:0000256" key="2">
    <source>
        <dbReference type="SAM" id="SignalP"/>
    </source>
</evidence>
<protein>
    <recommendedName>
        <fullName evidence="4">HupE-UreJ family metal transporter</fullName>
    </recommendedName>
</protein>
<keyword evidence="1" id="KW-1133">Transmembrane helix</keyword>
<feature type="signal peptide" evidence="2">
    <location>
        <begin position="1"/>
        <end position="22"/>
    </location>
</feature>
<dbReference type="InterPro" id="IPR007038">
    <property type="entry name" value="HupE_UreJ"/>
</dbReference>
<organism evidence="3">
    <name type="scientific">uncultured Sulfurovum sp</name>
    <dbReference type="NCBI Taxonomy" id="269237"/>
    <lineage>
        <taxon>Bacteria</taxon>
        <taxon>Pseudomonadati</taxon>
        <taxon>Campylobacterota</taxon>
        <taxon>Epsilonproteobacteria</taxon>
        <taxon>Campylobacterales</taxon>
        <taxon>Sulfurovaceae</taxon>
        <taxon>Sulfurovum</taxon>
        <taxon>environmental samples</taxon>
    </lineage>
</organism>
<proteinExistence type="predicted"/>
<feature type="transmembrane region" description="Helical" evidence="1">
    <location>
        <begin position="141"/>
        <end position="162"/>
    </location>
</feature>
<dbReference type="Pfam" id="PF04955">
    <property type="entry name" value="HupE_UreJ"/>
    <property type="match status" value="1"/>
</dbReference>